<dbReference type="GO" id="GO:0004190">
    <property type="term" value="F:aspartic-type endopeptidase activity"/>
    <property type="evidence" value="ECO:0007669"/>
    <property type="project" value="UniProtKB-KW"/>
</dbReference>
<dbReference type="AlphaFoldDB" id="Q9XEB4"/>
<evidence type="ECO:0000256" key="2">
    <source>
        <dbReference type="ARBA" id="ARBA00022723"/>
    </source>
</evidence>
<reference evidence="6" key="1">
    <citation type="submission" date="1998-06" db="EMBL/GenBank/DDBJ databases">
        <title>Genomic sequence of Arabidopsis thaliana BAC F4H6, chromosome IV.</title>
        <authorList>
            <person name="Parnell L."/>
            <person name="Chen E.Y."/>
            <person name="Ma P."/>
            <person name="Chen C.N."/>
            <person name="Zhong J."/>
        </authorList>
    </citation>
    <scope>NUCLEOTIDE SEQUENCE</scope>
</reference>
<dbReference type="GO" id="GO:0003676">
    <property type="term" value="F:nucleic acid binding"/>
    <property type="evidence" value="ECO:0007669"/>
    <property type="project" value="InterPro"/>
</dbReference>
<evidence type="ECO:0000256" key="1">
    <source>
        <dbReference type="ARBA" id="ARBA00022670"/>
    </source>
</evidence>
<dbReference type="PIR" id="A85058">
    <property type="entry name" value="A85058"/>
</dbReference>
<keyword evidence="1" id="KW-0645">Protease</keyword>
<dbReference type="InterPro" id="IPR012337">
    <property type="entry name" value="RNaseH-like_sf"/>
</dbReference>
<dbReference type="InterPro" id="IPR039537">
    <property type="entry name" value="Retrotran_Ty1/copia-like"/>
</dbReference>
<dbReference type="Pfam" id="PF22936">
    <property type="entry name" value="Pol_BBD"/>
    <property type="match status" value="1"/>
</dbReference>
<dbReference type="InterPro" id="IPR025724">
    <property type="entry name" value="GAG-pre-integrase_dom"/>
</dbReference>
<feature type="domain" description="Integrase catalytic" evidence="5">
    <location>
        <begin position="304"/>
        <end position="433"/>
    </location>
</feature>
<protein>
    <submittedName>
        <fullName evidence="6">Putative polyprotein</fullName>
    </submittedName>
</protein>
<keyword evidence="3" id="KW-0064">Aspartyl protease</keyword>
<evidence type="ECO:0000313" key="6">
    <source>
        <dbReference type="EMBL" id="AAD29774.1"/>
    </source>
</evidence>
<evidence type="ECO:0000256" key="3">
    <source>
        <dbReference type="ARBA" id="ARBA00022750"/>
    </source>
</evidence>
<dbReference type="Gene3D" id="3.30.420.10">
    <property type="entry name" value="Ribonuclease H-like superfamily/Ribonuclease H"/>
    <property type="match status" value="1"/>
</dbReference>
<dbReference type="InterPro" id="IPR043502">
    <property type="entry name" value="DNA/RNA_pol_sf"/>
</dbReference>
<organism evidence="6">
    <name type="scientific">Arabidopsis thaliana</name>
    <name type="common">Mouse-ear cress</name>
    <dbReference type="NCBI Taxonomy" id="3702"/>
    <lineage>
        <taxon>Eukaryota</taxon>
        <taxon>Viridiplantae</taxon>
        <taxon>Streptophyta</taxon>
        <taxon>Embryophyta</taxon>
        <taxon>Tracheophyta</taxon>
        <taxon>Spermatophyta</taxon>
        <taxon>Magnoliopsida</taxon>
        <taxon>eudicotyledons</taxon>
        <taxon>Gunneridae</taxon>
        <taxon>Pentapetalae</taxon>
        <taxon>rosids</taxon>
        <taxon>malvids</taxon>
        <taxon>Brassicales</taxon>
        <taxon>Brassicaceae</taxon>
        <taxon>Camelineae</taxon>
        <taxon>Arabidopsis</taxon>
    </lineage>
</organism>
<dbReference type="Pfam" id="PF14223">
    <property type="entry name" value="Retrotran_gag_2"/>
    <property type="match status" value="1"/>
</dbReference>
<evidence type="ECO:0000313" key="7">
    <source>
        <dbReference type="EMBL" id="CAB80825.1"/>
    </source>
</evidence>
<reference evidence="7" key="4">
    <citation type="submission" date="2000-03" db="EMBL/GenBank/DDBJ databases">
        <authorList>
            <person name="EU Arabidopsis sequencing project"/>
        </authorList>
    </citation>
    <scope>NUCLEOTIDE SEQUENCE</scope>
</reference>
<sequence>MATTTRVEIKAFDGDNDFSLWKMRIMAQLGVLGLKGTLTDFALTKTEPLTKSEEKQVASGDESSDSSAVLTKEVPDPIKIEKSEQAINIIINHISDTVLRKVNHYKTAATLWELLNELYMETSLPNRIYAQLKFYSFRMMTSKTIDQNFCKKEGHVKKDCFARKKKFENEEQGEAGVITEKLVYSEALSMYNQEAKEKRVIDSGCTYHMTSRMDWFSDFNENESTLILLGDDHTVESRGTGTVKINTHGGAIRMLKNVTFVPNLRRNLISTDTLDKLGFKHEGGDGKIRLGHMSVNNMKILTEKGLIEKKDIKELDFCEHCVMGKSKKLSFNVGKHITEDLLGYLHADLWGSPNVTPSLSDETFDKFCEWKELVENQVNKKIKVLRTDNGLEFCNLKFDEYCKKNGIERHRTCTYTPQQNGVAERMNRTLMEKKHLRRFGSIAYVHRAQGKLKPRALKDSVYKNLLPESDKEQIEGELGKETTITVNDSVKEKGESFVSGGAIEEISDSSDSEAVATEEDSPIHTVNLKNYQLARDRTRRITRPPTKLSDYTHFAYALVMAEKLGEEEEPHCYHDARNDKDWEKWNGVADDMELEQMDVKTAFLHGELDQVLYMEQPEGFEADPNKDQVCLLKKSLYGLKQAPRQWNKKFNAFMMDQGFTRSLHDSCVYVKEVSPDQFVYLLVYVDDMLIAGKSMAEVNKVKEGLSLNFEMKDMGAASRILGIDIERNREEGTLCLSQSKYLEKVIQRFRMADAKGVSTPIGAHFKLSAVRNNDESVDTEVCPYSSAVGSVMYAMIGTRPDVVYALGLVNGSEGGLYKRKRHEDTWICDSDYVADLDKRRSISGYVFTVGGNNSASCMSKNNAFHERTKHIDVKFYFIRDIIEAGEVEVEKIHTSRNPVDMLTKVIPLHKFEAALDHLKLLR</sequence>
<dbReference type="InterPro" id="IPR013103">
    <property type="entry name" value="RVT_2"/>
</dbReference>
<accession>Q9XEB4</accession>
<dbReference type="PROSITE" id="PS50994">
    <property type="entry name" value="INTEGRASE"/>
    <property type="match status" value="1"/>
</dbReference>
<dbReference type="InterPro" id="IPR036397">
    <property type="entry name" value="RNaseH_sf"/>
</dbReference>
<dbReference type="InterPro" id="IPR001584">
    <property type="entry name" value="Integrase_cat-core"/>
</dbReference>
<proteinExistence type="predicted"/>
<gene>
    <name evidence="6" type="primary">F4H6.12</name>
    <name evidence="7" type="ordered locus">At4g04600</name>
</gene>
<dbReference type="GO" id="GO:0006508">
    <property type="term" value="P:proteolysis"/>
    <property type="evidence" value="ECO:0007669"/>
    <property type="project" value="UniProtKB-KW"/>
</dbReference>
<evidence type="ECO:0000259" key="5">
    <source>
        <dbReference type="PROSITE" id="PS50994"/>
    </source>
</evidence>
<dbReference type="EMBL" id="AL161501">
    <property type="protein sequence ID" value="CAB80825.1"/>
    <property type="molecule type" value="Genomic_DNA"/>
</dbReference>
<keyword evidence="4" id="KW-0378">Hydrolase</keyword>
<dbReference type="GO" id="GO:0046872">
    <property type="term" value="F:metal ion binding"/>
    <property type="evidence" value="ECO:0007669"/>
    <property type="project" value="UniProtKB-KW"/>
</dbReference>
<dbReference type="EMBL" id="AF074021">
    <property type="protein sequence ID" value="AAD29774.1"/>
    <property type="molecule type" value="Genomic_DNA"/>
</dbReference>
<evidence type="ECO:0000256" key="4">
    <source>
        <dbReference type="ARBA" id="ARBA00022801"/>
    </source>
</evidence>
<dbReference type="SUPFAM" id="SSF53098">
    <property type="entry name" value="Ribonuclease H-like"/>
    <property type="match status" value="1"/>
</dbReference>
<dbReference type="Pfam" id="PF07727">
    <property type="entry name" value="RVT_2"/>
    <property type="match status" value="1"/>
</dbReference>
<dbReference type="GO" id="GO:0015074">
    <property type="term" value="P:DNA integration"/>
    <property type="evidence" value="ECO:0007669"/>
    <property type="project" value="InterPro"/>
</dbReference>
<dbReference type="PANTHER" id="PTHR42648">
    <property type="entry name" value="TRANSPOSASE, PUTATIVE-RELATED"/>
    <property type="match status" value="1"/>
</dbReference>
<dbReference type="PANTHER" id="PTHR42648:SF28">
    <property type="entry name" value="TRANSPOSON-ENCODED PROTEIN WITH RIBONUCLEASE H-LIKE AND RETROVIRUS ZINC FINGER-LIKE DOMAINS"/>
    <property type="match status" value="1"/>
</dbReference>
<reference key="2">
    <citation type="journal article" date="1999" name="Nature">
        <title>Sequence and analysis of chromosome 4 of the plant Arabidopsis thaliana.</title>
        <authorList>
            <consortium name="EU"/>
            <consortium name="CSHL and WU Arabidopsis Sequencing Project"/>
            <person name="Mayer K."/>
            <person name="Schuller C."/>
            <person name="Wambutt R."/>
            <person name="Murphy G."/>
            <person name="Volckaert G."/>
            <person name="Pohl T."/>
            <person name="Dusterhoft A."/>
            <person name="Stiekema W."/>
            <person name="Entian K.D."/>
            <person name="Terryn N."/>
            <person name="Harris B."/>
            <person name="Ansorge W."/>
            <person name="Brandt P."/>
            <person name="Grivell L."/>
            <person name="Rieger M."/>
            <person name="Weichselgartner M."/>
            <person name="de Simone V."/>
            <person name="Obermaier B."/>
            <person name="Mache R."/>
            <person name="Muller M."/>
            <person name="Kreis M."/>
            <person name="Delseny M."/>
            <person name="Puigdomenech P."/>
            <person name="Watson M."/>
            <person name="Schmidtheini T."/>
            <person name="Reichert B."/>
            <person name="Portatelle D."/>
            <person name="Perez-Alonso M."/>
            <person name="Boutry M."/>
            <person name="Bancroft I."/>
            <person name="Vos P."/>
            <person name="Hoheisel J."/>
            <person name="Zimmermann W."/>
            <person name="Wedler H."/>
            <person name="Ridley P."/>
            <person name="Langham S.A."/>
            <person name="McCullagh B."/>
            <person name="Bilham L."/>
            <person name="Robben J."/>
            <person name="Van der Schueren J."/>
            <person name="Grymonprez B."/>
            <person name="Chuang Y.J."/>
            <person name="Vandenbussche F."/>
            <person name="Braeken M."/>
            <person name="Weltjens I."/>
            <person name="Voet M."/>
            <person name="Bastiaens I."/>
            <person name="Aert R."/>
            <person name="Defoor E."/>
            <person name="Weitzenegger T."/>
            <person name="Bothe G."/>
            <person name="Ramsperger U."/>
            <person name="Hilbert H."/>
            <person name="Braun M."/>
            <person name="Holzer E."/>
            <person name="Brandt A."/>
            <person name="Peters S."/>
            <person name="van Staveren M."/>
            <person name="Dirske W."/>
            <person name="Mooijman P."/>
            <person name="Klein Lankhorst R."/>
            <person name="Rose M."/>
            <person name="Hauf J."/>
            <person name="Kotter P."/>
            <person name="Berneiser S."/>
            <person name="Hempel S."/>
            <person name="Feldpausch M."/>
            <person name="Lamberth S."/>
            <person name="Van den Daele H."/>
            <person name="De Keyser A."/>
            <person name="Buysshaert C."/>
            <person name="Gielen J."/>
            <person name="Villarroel R."/>
            <person name="De Clercq R."/>
            <person name="Van Montagu M."/>
            <person name="Rogers J."/>
            <person name="Cronin A."/>
            <person name="Quail M."/>
            <person name="Bray-Allen S."/>
            <person name="Clark L."/>
            <person name="Doggett J."/>
            <person name="Hall S."/>
            <person name="Kay M."/>
            <person name="Lennard N."/>
            <person name="McLay K."/>
            <person name="Mayes R."/>
            <person name="Pettett A."/>
            <person name="Rajandream M.A."/>
            <person name="Lyne M."/>
            <person name="Benes V."/>
            <person name="Rechmann S."/>
            <person name="Borkova D."/>
            <person name="Blocker H."/>
            <person name="Scharfe M."/>
            <person name="Grimm M."/>
            <person name="Lohnert T.H."/>
            <person name="Dose S."/>
            <person name="de Haan M."/>
            <person name="Maarse A."/>
            <person name="Schafer M."/>
            <person name="Muller-Auer S."/>
            <person name="Gabel C."/>
            <person name="Fuchs M."/>
            <person name="Fartmann B."/>
            <person name="Granderath K."/>
            <person name="Dauner D."/>
            <person name="Herzl A."/>
            <person name="Neumann S."/>
            <person name="Argiriou A."/>
            <person name="Vitale D."/>
            <person name="Liguori R."/>
            <person name="Piravandi E."/>
            <person name="Massenet O."/>
            <person name="Quigley F."/>
            <person name="Clabauld G."/>
            <person name="Mundlein A."/>
            <person name="Felber R."/>
            <person name="Schnabl S."/>
            <person name="Hiller R."/>
            <person name="Schmidt W."/>
            <person name="Lecharny A."/>
            <person name="Aubourg S."/>
            <person name="Chefdor F."/>
            <person name="Cooke R."/>
            <person name="Berger C."/>
            <person name="Montfort A."/>
            <person name="Casacuberta E."/>
            <person name="Gibbons T."/>
            <person name="Weber N."/>
            <person name="Vandenbol M."/>
            <person name="Bargues M."/>
            <person name="Terol J."/>
            <person name="Torres A."/>
            <person name="Perez-Perez A."/>
            <person name="Purnelle B."/>
            <person name="Bent E."/>
            <person name="Johnson S."/>
            <person name="Tacon D."/>
            <person name="Jesse T."/>
            <person name="Heijnen L."/>
            <person name="Schwarz S."/>
            <person name="Scholler P."/>
            <person name="Heber S."/>
            <person name="Francs P."/>
            <person name="Bielke C."/>
            <person name="Frishman D."/>
            <person name="Haase D."/>
            <person name="Lemcke K."/>
            <person name="Mewes H.W."/>
            <person name="Stocker S."/>
            <person name="Zaccaria P."/>
            <person name="Bevan M."/>
            <person name="Wilson R.K."/>
            <person name="de la Bastide M."/>
            <person name="Habermann K."/>
            <person name="Parnell L."/>
            <person name="Dedhia N."/>
            <person name="Gnoj L."/>
            <person name="Schutz K."/>
            <person name="Huang E."/>
            <person name="Spiegel L."/>
            <person name="Sehkon M."/>
            <person name="Murray J."/>
            <person name="Sheet P."/>
            <person name="Cordes M."/>
            <person name="Abu-Threideh J."/>
            <person name="Stoneking T."/>
            <person name="Kalicki J."/>
            <person name="Graves T."/>
            <person name="Harmon G."/>
            <person name="Edwards J."/>
            <person name="Latreille P."/>
            <person name="Courtney L."/>
            <person name="Cloud J."/>
            <person name="Abbott A."/>
            <person name="Scott K."/>
            <person name="Johnson D."/>
            <person name="Minx P."/>
            <person name="Bentley D."/>
            <person name="Fulton B."/>
            <person name="Miller N."/>
            <person name="Greco T."/>
            <person name="Kemp K."/>
            <person name="Kramer J."/>
            <person name="Fulton L."/>
            <person name="Mardis E."/>
            <person name="Dante M."/>
            <person name="Pepin K."/>
            <person name="Hillier L."/>
            <person name="Nelson J."/>
            <person name="Spieth J."/>
            <person name="Ryan E."/>
            <person name="Andrews S."/>
            <person name="Geisel C."/>
            <person name="Layman D."/>
            <person name="Du H."/>
            <person name="Ali J."/>
            <person name="Berghoff A."/>
            <person name="Jones K."/>
            <person name="Drone K."/>
            <person name="Cotton M."/>
            <person name="Joshu C."/>
            <person name="Antonoiu B."/>
            <person name="Zidanic M."/>
            <person name="Strong C."/>
            <person name="Sun H."/>
            <person name="Lamar B."/>
            <person name="Yordan C."/>
            <person name="Ma P."/>
            <person name="Zhong J."/>
            <person name="Preston R."/>
            <person name="Vil D."/>
            <person name="Shekher M."/>
            <person name="Matero A."/>
            <person name="Shah R."/>
            <person name="Swaby I.K."/>
            <person name="O'Shaughnessy A."/>
            <person name="Rodriguez M."/>
            <person name="Hoffmann J."/>
            <person name="Till S."/>
            <person name="Granat S."/>
            <person name="Shohdy N."/>
            <person name="Hasegawa A."/>
            <person name="Hameed A."/>
            <person name="Lodhi M."/>
            <person name="Johnson A."/>
            <person name="Chen E."/>
            <person name="Marra M."/>
            <person name="Martienssen R."/>
            <person name="McCombie W.R."/>
        </authorList>
    </citation>
    <scope>NUCLEOTIDE SEQUENCE [LARGE SCALE GENOMIC DNA]</scope>
    <source>
        <strain>cv. Columbia</strain>
    </source>
</reference>
<dbReference type="InterPro" id="IPR054722">
    <property type="entry name" value="PolX-like_BBD"/>
</dbReference>
<dbReference type="Pfam" id="PF13976">
    <property type="entry name" value="gag_pre-integrs"/>
    <property type="match status" value="1"/>
</dbReference>
<dbReference type="SUPFAM" id="SSF56672">
    <property type="entry name" value="DNA/RNA polymerases"/>
    <property type="match status" value="1"/>
</dbReference>
<dbReference type="CDD" id="cd09272">
    <property type="entry name" value="RNase_HI_RT_Ty1"/>
    <property type="match status" value="1"/>
</dbReference>
<reference evidence="6" key="3">
    <citation type="submission" date="1999-05" db="EMBL/GenBank/DDBJ databases">
        <authorList>
            <person name="Parnell L.D."/>
        </authorList>
    </citation>
    <scope>NUCLEOTIDE SEQUENCE</scope>
</reference>
<keyword evidence="2" id="KW-0479">Metal-binding</keyword>
<name>Q9XEB4_ARATH</name>